<keyword evidence="4 11" id="KW-0677">Repeat</keyword>
<evidence type="ECO:0000256" key="7">
    <source>
        <dbReference type="ARBA" id="ARBA00023016"/>
    </source>
</evidence>
<evidence type="ECO:0000256" key="4">
    <source>
        <dbReference type="ARBA" id="ARBA00022737"/>
    </source>
</evidence>
<keyword evidence="6 11" id="KW-0862">Zinc</keyword>
<evidence type="ECO:0000256" key="3">
    <source>
        <dbReference type="ARBA" id="ARBA00022723"/>
    </source>
</evidence>
<evidence type="ECO:0000256" key="11">
    <source>
        <dbReference type="HAMAP-Rule" id="MF_01152"/>
    </source>
</evidence>
<comment type="subunit">
    <text evidence="11">Homodimer.</text>
</comment>
<dbReference type="Gene3D" id="2.10.230.10">
    <property type="entry name" value="Heat shock protein DnaJ, cysteine-rich domain"/>
    <property type="match status" value="1"/>
</dbReference>
<dbReference type="GO" id="GO:0005524">
    <property type="term" value="F:ATP binding"/>
    <property type="evidence" value="ECO:0007669"/>
    <property type="project" value="InterPro"/>
</dbReference>
<dbReference type="GO" id="GO:0042026">
    <property type="term" value="P:protein refolding"/>
    <property type="evidence" value="ECO:0007669"/>
    <property type="project" value="TreeGrafter"/>
</dbReference>
<dbReference type="NCBIfam" id="TIGR02349">
    <property type="entry name" value="DnaJ_bact"/>
    <property type="match status" value="1"/>
</dbReference>
<evidence type="ECO:0000256" key="9">
    <source>
        <dbReference type="ARBA" id="ARBA00061004"/>
    </source>
</evidence>
<dbReference type="InterPro" id="IPR008971">
    <property type="entry name" value="HSP40/DnaJ_pept-bd"/>
</dbReference>
<evidence type="ECO:0000259" key="14">
    <source>
        <dbReference type="PROSITE" id="PS51188"/>
    </source>
</evidence>
<evidence type="ECO:0000259" key="13">
    <source>
        <dbReference type="PROSITE" id="PS50076"/>
    </source>
</evidence>
<dbReference type="PROSITE" id="PS00636">
    <property type="entry name" value="DNAJ_1"/>
    <property type="match status" value="1"/>
</dbReference>
<comment type="domain">
    <text evidence="11">The J domain is necessary and sufficient to stimulate DnaK ATPase activity. Zinc center 1 plays an important role in the autonomous, DnaK-independent chaperone activity of DnaJ. Zinc center 2 is essential for interaction with DnaK and for DnaJ activity.</text>
</comment>
<dbReference type="Pfam" id="PF00226">
    <property type="entry name" value="DnaJ"/>
    <property type="match status" value="1"/>
</dbReference>
<dbReference type="InterPro" id="IPR001623">
    <property type="entry name" value="DnaJ_domain"/>
</dbReference>
<feature type="domain" description="CR-type" evidence="14">
    <location>
        <begin position="144"/>
        <end position="226"/>
    </location>
</feature>
<dbReference type="Pfam" id="PF01556">
    <property type="entry name" value="DnaJ_C"/>
    <property type="match status" value="1"/>
</dbReference>
<keyword evidence="3 11" id="KW-0479">Metal-binding</keyword>
<dbReference type="PROSITE" id="PS51188">
    <property type="entry name" value="ZF_CR"/>
    <property type="match status" value="1"/>
</dbReference>
<accession>A0A2H0V939</accession>
<dbReference type="PANTHER" id="PTHR43096">
    <property type="entry name" value="DNAJ HOMOLOG 1, MITOCHONDRIAL-RELATED"/>
    <property type="match status" value="1"/>
</dbReference>
<dbReference type="CDD" id="cd10747">
    <property type="entry name" value="DnaJ_C"/>
    <property type="match status" value="1"/>
</dbReference>
<dbReference type="HAMAP" id="MF_01152">
    <property type="entry name" value="DnaJ"/>
    <property type="match status" value="1"/>
</dbReference>
<dbReference type="EMBL" id="PFAL01000015">
    <property type="protein sequence ID" value="PIR95616.1"/>
    <property type="molecule type" value="Genomic_DNA"/>
</dbReference>
<feature type="binding site" evidence="11">
    <location>
        <position position="160"/>
    </location>
    <ligand>
        <name>Zn(2+)</name>
        <dbReference type="ChEBI" id="CHEBI:29105"/>
        <label>1</label>
    </ligand>
</feature>
<comment type="similarity">
    <text evidence="9 11">Belongs to the DnaJ family.</text>
</comment>
<feature type="binding site" evidence="11">
    <location>
        <position position="217"/>
    </location>
    <ligand>
        <name>Zn(2+)</name>
        <dbReference type="ChEBI" id="CHEBI:29105"/>
        <label>1</label>
    </ligand>
</feature>
<comment type="cofactor">
    <cofactor evidence="11">
        <name>Zn(2+)</name>
        <dbReference type="ChEBI" id="CHEBI:29105"/>
    </cofactor>
    <text evidence="11">Binds 2 Zn(2+) ions per monomer.</text>
</comment>
<evidence type="ECO:0000256" key="12">
    <source>
        <dbReference type="PROSITE-ProRule" id="PRU00546"/>
    </source>
</evidence>
<feature type="binding site" evidence="11">
    <location>
        <position position="157"/>
    </location>
    <ligand>
        <name>Zn(2+)</name>
        <dbReference type="ChEBI" id="CHEBI:29105"/>
        <label>1</label>
    </ligand>
</feature>
<comment type="caution">
    <text evidence="15">The sequence shown here is derived from an EMBL/GenBank/DDBJ whole genome shotgun (WGS) entry which is preliminary data.</text>
</comment>
<keyword evidence="7 11" id="KW-0346">Stress response</keyword>
<keyword evidence="5 11" id="KW-0863">Zinc-finger</keyword>
<dbReference type="SUPFAM" id="SSF57938">
    <property type="entry name" value="DnaJ/Hsp40 cysteine-rich domain"/>
    <property type="match status" value="1"/>
</dbReference>
<keyword evidence="8 11" id="KW-0143">Chaperone</keyword>
<feature type="domain" description="J" evidence="13">
    <location>
        <begin position="4"/>
        <end position="65"/>
    </location>
</feature>
<organism evidence="15 16">
    <name type="scientific">Candidatus Falkowbacteria bacterium CG10_big_fil_rev_8_21_14_0_10_37_18</name>
    <dbReference type="NCBI Taxonomy" id="1974562"/>
    <lineage>
        <taxon>Bacteria</taxon>
        <taxon>Candidatus Falkowiibacteriota</taxon>
    </lineage>
</organism>
<evidence type="ECO:0000256" key="1">
    <source>
        <dbReference type="ARBA" id="ARBA00022490"/>
    </source>
</evidence>
<dbReference type="SUPFAM" id="SSF46565">
    <property type="entry name" value="Chaperone J-domain"/>
    <property type="match status" value="1"/>
</dbReference>
<evidence type="ECO:0000256" key="2">
    <source>
        <dbReference type="ARBA" id="ARBA00022705"/>
    </source>
</evidence>
<evidence type="ECO:0000256" key="8">
    <source>
        <dbReference type="ARBA" id="ARBA00023186"/>
    </source>
</evidence>
<dbReference type="Gene3D" id="2.60.260.20">
    <property type="entry name" value="Urease metallochaperone UreE, N-terminal domain"/>
    <property type="match status" value="2"/>
</dbReference>
<dbReference type="FunFam" id="2.10.230.10:FF:000002">
    <property type="entry name" value="Molecular chaperone DnaJ"/>
    <property type="match status" value="1"/>
</dbReference>
<dbReference type="InterPro" id="IPR036869">
    <property type="entry name" value="J_dom_sf"/>
</dbReference>
<feature type="binding site" evidence="11">
    <location>
        <position position="203"/>
    </location>
    <ligand>
        <name>Zn(2+)</name>
        <dbReference type="ChEBI" id="CHEBI:29105"/>
        <label>2</label>
    </ligand>
</feature>
<evidence type="ECO:0000313" key="16">
    <source>
        <dbReference type="Proteomes" id="UP000229972"/>
    </source>
</evidence>
<dbReference type="GO" id="GO:0031072">
    <property type="term" value="F:heat shock protein binding"/>
    <property type="evidence" value="ECO:0007669"/>
    <property type="project" value="InterPro"/>
</dbReference>
<feature type="binding site" evidence="11">
    <location>
        <position position="200"/>
    </location>
    <ligand>
        <name>Zn(2+)</name>
        <dbReference type="ChEBI" id="CHEBI:29105"/>
        <label>2</label>
    </ligand>
</feature>
<dbReference type="Gene3D" id="1.10.287.110">
    <property type="entry name" value="DnaJ domain"/>
    <property type="match status" value="1"/>
</dbReference>
<dbReference type="FunFam" id="2.60.260.20:FF:000005">
    <property type="entry name" value="Chaperone protein dnaJ 1, mitochondrial"/>
    <property type="match status" value="1"/>
</dbReference>
<dbReference type="PRINTS" id="PR00625">
    <property type="entry name" value="JDOMAIN"/>
</dbReference>
<dbReference type="CDD" id="cd06257">
    <property type="entry name" value="DnaJ"/>
    <property type="match status" value="1"/>
</dbReference>
<dbReference type="InterPro" id="IPR036410">
    <property type="entry name" value="HSP_DnaJ_Cys-rich_dom_sf"/>
</dbReference>
<dbReference type="GO" id="GO:0051082">
    <property type="term" value="F:unfolded protein binding"/>
    <property type="evidence" value="ECO:0007669"/>
    <property type="project" value="UniProtKB-UniRule"/>
</dbReference>
<dbReference type="Pfam" id="PF00684">
    <property type="entry name" value="DnaJ_CXXCXGXG"/>
    <property type="match status" value="1"/>
</dbReference>
<dbReference type="InterPro" id="IPR012724">
    <property type="entry name" value="DnaJ"/>
</dbReference>
<evidence type="ECO:0000256" key="10">
    <source>
        <dbReference type="ARBA" id="ARBA00067609"/>
    </source>
</evidence>
<feature type="zinc finger region" description="CR-type" evidence="12">
    <location>
        <begin position="144"/>
        <end position="226"/>
    </location>
</feature>
<dbReference type="SMART" id="SM00271">
    <property type="entry name" value="DnaJ"/>
    <property type="match status" value="1"/>
</dbReference>
<dbReference type="GO" id="GO:0008270">
    <property type="term" value="F:zinc ion binding"/>
    <property type="evidence" value="ECO:0007669"/>
    <property type="project" value="UniProtKB-UniRule"/>
</dbReference>
<dbReference type="SUPFAM" id="SSF49493">
    <property type="entry name" value="HSP40/DnaJ peptide-binding domain"/>
    <property type="match status" value="2"/>
</dbReference>
<feature type="binding site" evidence="11">
    <location>
        <position position="174"/>
    </location>
    <ligand>
        <name>Zn(2+)</name>
        <dbReference type="ChEBI" id="CHEBI:29105"/>
        <label>2</label>
    </ligand>
</feature>
<comment type="function">
    <text evidence="11">Participates actively in the response to hyperosmotic and heat shock by preventing the aggregation of stress-denatured proteins and by disaggregating proteins, also in an autonomous, DnaK-independent fashion. Unfolded proteins bind initially to DnaJ; upon interaction with the DnaJ-bound protein, DnaK hydrolyzes its bound ATP, resulting in the formation of a stable complex. GrpE releases ADP from DnaK; ATP binding to DnaK triggers the release of the substrate protein, thus completing the reaction cycle. Several rounds of ATP-dependent interactions between DnaJ, DnaK and GrpE are required for fully efficient folding. Also involved, together with DnaK and GrpE, in the DNA replication of plasmids through activation of initiation proteins.</text>
</comment>
<dbReference type="InterPro" id="IPR018253">
    <property type="entry name" value="DnaJ_domain_CS"/>
</dbReference>
<reference evidence="16" key="1">
    <citation type="submission" date="2017-09" db="EMBL/GenBank/DDBJ databases">
        <title>Depth-based differentiation of microbial function through sediment-hosted aquifers and enrichment of novel symbionts in the deep terrestrial subsurface.</title>
        <authorList>
            <person name="Probst A.J."/>
            <person name="Ladd B."/>
            <person name="Jarett J.K."/>
            <person name="Geller-Mcgrath D.E."/>
            <person name="Sieber C.M.K."/>
            <person name="Emerson J.B."/>
            <person name="Anantharaman K."/>
            <person name="Thomas B.C."/>
            <person name="Malmstrom R."/>
            <person name="Stieglmeier M."/>
            <person name="Klingl A."/>
            <person name="Woyke T."/>
            <person name="Ryan C.M."/>
            <person name="Banfield J.F."/>
        </authorList>
    </citation>
    <scope>NUCLEOTIDE SEQUENCE [LARGE SCALE GENOMIC DNA]</scope>
</reference>
<sequence>MSKDYYNTLGVDKSANADEIKAAFRKKAHEHHPDKGGNAEKFKELNEAYQVLGNAEKRKQYDQFGSTFQNGQAGGGFNGAGGFSGFSGWQNGGAGFDFEDLGDMFGGFGDIFGFGGGQNRGRKQARGRDLEMTLAVDFMDAVFGTEKDLSFTKNATCSRCNASGAEPGAKVDNCQTCGGRGYVTRIQRTILGNIQAQTVCSSCDGEGKIYSQKCTQCGGTGVHKEAVKLKVRIPAGIADGESIRLSGQGEAGPKGAPAGDLYLRIRLNAHKKFKRDAYDIRTDEVISISQAILGDKIEVETVHGPVKLKIPEGTQSATIFKLKEKGINKLHGRGIGDQYVKITVKIPTGATKKQKELLGELGI</sequence>
<dbReference type="InterPro" id="IPR001305">
    <property type="entry name" value="HSP_DnaJ_Cys-rich_dom"/>
</dbReference>
<evidence type="ECO:0000256" key="5">
    <source>
        <dbReference type="ARBA" id="ARBA00022771"/>
    </source>
</evidence>
<proteinExistence type="inferred from homology"/>
<dbReference type="InterPro" id="IPR002939">
    <property type="entry name" value="DnaJ_C"/>
</dbReference>
<dbReference type="GO" id="GO:0009408">
    <property type="term" value="P:response to heat"/>
    <property type="evidence" value="ECO:0007669"/>
    <property type="project" value="InterPro"/>
</dbReference>
<keyword evidence="2 11" id="KW-0235">DNA replication</keyword>
<dbReference type="Proteomes" id="UP000229972">
    <property type="component" value="Unassembled WGS sequence"/>
</dbReference>
<dbReference type="AlphaFoldDB" id="A0A2H0V939"/>
<evidence type="ECO:0000313" key="15">
    <source>
        <dbReference type="EMBL" id="PIR95616.1"/>
    </source>
</evidence>
<feature type="binding site" evidence="11">
    <location>
        <position position="177"/>
    </location>
    <ligand>
        <name>Zn(2+)</name>
        <dbReference type="ChEBI" id="CHEBI:29105"/>
        <label>2</label>
    </ligand>
</feature>
<dbReference type="GO" id="GO:0005737">
    <property type="term" value="C:cytoplasm"/>
    <property type="evidence" value="ECO:0007669"/>
    <property type="project" value="UniProtKB-SubCell"/>
</dbReference>
<evidence type="ECO:0000256" key="6">
    <source>
        <dbReference type="ARBA" id="ARBA00022833"/>
    </source>
</evidence>
<protein>
    <recommendedName>
        <fullName evidence="10 11">Chaperone protein DnaJ</fullName>
    </recommendedName>
</protein>
<dbReference type="GO" id="GO:0006260">
    <property type="term" value="P:DNA replication"/>
    <property type="evidence" value="ECO:0007669"/>
    <property type="project" value="UniProtKB-KW"/>
</dbReference>
<dbReference type="NCBIfam" id="NF008035">
    <property type="entry name" value="PRK10767.1"/>
    <property type="match status" value="1"/>
</dbReference>
<gene>
    <name evidence="11 15" type="primary">dnaJ</name>
    <name evidence="15" type="ORF">COT93_01650</name>
</gene>
<dbReference type="PANTHER" id="PTHR43096:SF48">
    <property type="entry name" value="CHAPERONE PROTEIN DNAJ"/>
    <property type="match status" value="1"/>
</dbReference>
<feature type="binding site" evidence="11">
    <location>
        <position position="214"/>
    </location>
    <ligand>
        <name>Zn(2+)</name>
        <dbReference type="ChEBI" id="CHEBI:29105"/>
        <label>1</label>
    </ligand>
</feature>
<comment type="caution">
    <text evidence="11">Lacks conserved residue(s) required for the propagation of feature annotation.</text>
</comment>
<name>A0A2H0V939_9BACT</name>
<comment type="subcellular location">
    <subcellularLocation>
        <location evidence="11">Cytoplasm</location>
    </subcellularLocation>
</comment>
<dbReference type="PROSITE" id="PS50076">
    <property type="entry name" value="DNAJ_2"/>
    <property type="match status" value="1"/>
</dbReference>
<keyword evidence="1 11" id="KW-0963">Cytoplasm</keyword>